<sequence>MPELQPMIWARLTEQGRGPARTLDRRRIVEAAIAIADSEGLEAVSMRRIGAQLNHSAMSLYRHVGNKTDLFELMYDEVLGELDLSGEGGGWRTRLTELTRGYRRLHLRHPWIIGLGYRPTFGPNFRNVMEYALACVGDLGLPIGRMVDLALTPLQFARGFVQEELAEVEDQRRTGLDEAAWRRHTAPAILELIDSGDYPTLRRVLTETDTPPDSDATFEDRLTMIMDGMAAALSPHE</sequence>
<dbReference type="Proteomes" id="UP000247569">
    <property type="component" value="Unassembled WGS sequence"/>
</dbReference>
<dbReference type="InterPro" id="IPR036271">
    <property type="entry name" value="Tet_transcr_reg_TetR-rel_C_sf"/>
</dbReference>
<accession>A0A318K9G4</accession>
<dbReference type="InterPro" id="IPR009057">
    <property type="entry name" value="Homeodomain-like_sf"/>
</dbReference>
<feature type="domain" description="HTH tetR-type" evidence="5">
    <location>
        <begin position="22"/>
        <end position="82"/>
    </location>
</feature>
<dbReference type="OrthoDB" id="329481at2"/>
<evidence type="ECO:0000256" key="3">
    <source>
        <dbReference type="ARBA" id="ARBA00023163"/>
    </source>
</evidence>
<evidence type="ECO:0000259" key="5">
    <source>
        <dbReference type="PROSITE" id="PS50977"/>
    </source>
</evidence>
<reference evidence="6 7" key="1">
    <citation type="submission" date="2018-05" db="EMBL/GenBank/DDBJ databases">
        <title>Genomic Encyclopedia of Type Strains, Phase IV (KMG-IV): sequencing the most valuable type-strain genomes for metagenomic binning, comparative biology and taxonomic classification.</title>
        <authorList>
            <person name="Goeker M."/>
        </authorList>
    </citation>
    <scope>NUCLEOTIDE SEQUENCE [LARGE SCALE GENOMIC DNA]</scope>
    <source>
        <strain evidence="6 7">DSM 44704</strain>
    </source>
</reference>
<dbReference type="PANTHER" id="PTHR30055:SF151">
    <property type="entry name" value="TRANSCRIPTIONAL REGULATORY PROTEIN"/>
    <property type="match status" value="1"/>
</dbReference>
<keyword evidence="1" id="KW-0805">Transcription regulation</keyword>
<dbReference type="GO" id="GO:0003700">
    <property type="term" value="F:DNA-binding transcription factor activity"/>
    <property type="evidence" value="ECO:0007669"/>
    <property type="project" value="TreeGrafter"/>
</dbReference>
<protein>
    <submittedName>
        <fullName evidence="6">TetR family transcriptional regulator</fullName>
    </submittedName>
</protein>
<keyword evidence="2 4" id="KW-0238">DNA-binding</keyword>
<evidence type="ECO:0000313" key="7">
    <source>
        <dbReference type="Proteomes" id="UP000247569"/>
    </source>
</evidence>
<keyword evidence="3" id="KW-0804">Transcription</keyword>
<evidence type="ECO:0000313" key="6">
    <source>
        <dbReference type="EMBL" id="PXX69364.1"/>
    </source>
</evidence>
<dbReference type="PANTHER" id="PTHR30055">
    <property type="entry name" value="HTH-TYPE TRANSCRIPTIONAL REGULATOR RUTR"/>
    <property type="match status" value="1"/>
</dbReference>
<name>A0A318K9G4_9NOCA</name>
<dbReference type="GO" id="GO:0000976">
    <property type="term" value="F:transcription cis-regulatory region binding"/>
    <property type="evidence" value="ECO:0007669"/>
    <property type="project" value="TreeGrafter"/>
</dbReference>
<evidence type="ECO:0000256" key="4">
    <source>
        <dbReference type="PROSITE-ProRule" id="PRU00335"/>
    </source>
</evidence>
<dbReference type="Pfam" id="PF02909">
    <property type="entry name" value="TetR_C_1"/>
    <property type="match status" value="1"/>
</dbReference>
<dbReference type="InterPro" id="IPR004111">
    <property type="entry name" value="Repressor_TetR_C"/>
</dbReference>
<dbReference type="RefSeq" id="WP_040742376.1">
    <property type="nucleotide sequence ID" value="NZ_QJKF01000002.1"/>
</dbReference>
<gene>
    <name evidence="6" type="ORF">DFR70_1021053</name>
</gene>
<dbReference type="PROSITE" id="PS50977">
    <property type="entry name" value="HTH_TETR_2"/>
    <property type="match status" value="1"/>
</dbReference>
<evidence type="ECO:0000256" key="2">
    <source>
        <dbReference type="ARBA" id="ARBA00023125"/>
    </source>
</evidence>
<keyword evidence="7" id="KW-1185">Reference proteome</keyword>
<dbReference type="Pfam" id="PF00440">
    <property type="entry name" value="TetR_N"/>
    <property type="match status" value="1"/>
</dbReference>
<dbReference type="GO" id="GO:0045892">
    <property type="term" value="P:negative regulation of DNA-templated transcription"/>
    <property type="evidence" value="ECO:0007669"/>
    <property type="project" value="InterPro"/>
</dbReference>
<dbReference type="SUPFAM" id="SSF48498">
    <property type="entry name" value="Tetracyclin repressor-like, C-terminal domain"/>
    <property type="match status" value="1"/>
</dbReference>
<evidence type="ECO:0000256" key="1">
    <source>
        <dbReference type="ARBA" id="ARBA00023015"/>
    </source>
</evidence>
<dbReference type="Gene3D" id="1.10.10.60">
    <property type="entry name" value="Homeodomain-like"/>
    <property type="match status" value="1"/>
</dbReference>
<dbReference type="EMBL" id="QJKF01000002">
    <property type="protein sequence ID" value="PXX69364.1"/>
    <property type="molecule type" value="Genomic_DNA"/>
</dbReference>
<dbReference type="Gene3D" id="1.10.357.10">
    <property type="entry name" value="Tetracycline Repressor, domain 2"/>
    <property type="match status" value="1"/>
</dbReference>
<comment type="caution">
    <text evidence="6">The sequence shown here is derived from an EMBL/GenBank/DDBJ whole genome shotgun (WGS) entry which is preliminary data.</text>
</comment>
<dbReference type="InterPro" id="IPR001647">
    <property type="entry name" value="HTH_TetR"/>
</dbReference>
<dbReference type="AlphaFoldDB" id="A0A318K9G4"/>
<proteinExistence type="predicted"/>
<dbReference type="InterPro" id="IPR050109">
    <property type="entry name" value="HTH-type_TetR-like_transc_reg"/>
</dbReference>
<dbReference type="SUPFAM" id="SSF46689">
    <property type="entry name" value="Homeodomain-like"/>
    <property type="match status" value="1"/>
</dbReference>
<feature type="DNA-binding region" description="H-T-H motif" evidence="4">
    <location>
        <begin position="45"/>
        <end position="64"/>
    </location>
</feature>
<organism evidence="6 7">
    <name type="scientific">Nocardia tenerifensis</name>
    <dbReference type="NCBI Taxonomy" id="228006"/>
    <lineage>
        <taxon>Bacteria</taxon>
        <taxon>Bacillati</taxon>
        <taxon>Actinomycetota</taxon>
        <taxon>Actinomycetes</taxon>
        <taxon>Mycobacteriales</taxon>
        <taxon>Nocardiaceae</taxon>
        <taxon>Nocardia</taxon>
    </lineage>
</organism>